<gene>
    <name evidence="1" type="ORF">HMPREF0216_03163</name>
</gene>
<dbReference type="Proteomes" id="UP000010420">
    <property type="component" value="Unassembled WGS sequence"/>
</dbReference>
<dbReference type="EMBL" id="AMEZ01000120">
    <property type="protein sequence ID" value="EKY22798.1"/>
    <property type="molecule type" value="Genomic_DNA"/>
</dbReference>
<accession>L1Q4B6</accession>
<evidence type="ECO:0000313" key="2">
    <source>
        <dbReference type="Proteomes" id="UP000010420"/>
    </source>
</evidence>
<dbReference type="HOGENOM" id="CLU_876334_0_0_9"/>
<proteinExistence type="predicted"/>
<dbReference type="STRING" id="545697.HMPREF0216_03163"/>
<evidence type="ECO:0000313" key="1">
    <source>
        <dbReference type="EMBL" id="EKY22798.1"/>
    </source>
</evidence>
<sequence length="291" mass="35128">MIRKKEFTILLDKLLKKELEELRKKFRPYKRKPFLRNKVTIDLDLKYKSKNTLGYYKNTRVDERQWTYEHKIFLTKLSRSYYEMYCNGFNDKKSGIKHLRETIRHELIHAFVYEEFDEWREIEGCNRDYSPIFLACLHWSGLDSPYPYTNKFKESNLYKNIEKCKNYDMVYMYLVHYIGDLERITRKINKKLNTDSNNYKKLNISFNHYEAGIIKKAYASCIVRRKKDNGMCIEKAVEMDLGIGFLVTPNDIESNYERKFDNNSMATIHLETACYLVNNEFKQKTILRESQ</sequence>
<dbReference type="OrthoDB" id="1937418at2"/>
<keyword evidence="2" id="KW-1185">Reference proteome</keyword>
<reference evidence="1 2" key="1">
    <citation type="submission" date="2012-05" db="EMBL/GenBank/DDBJ databases">
        <authorList>
            <person name="Weinstock G."/>
            <person name="Sodergren E."/>
            <person name="Lobos E.A."/>
            <person name="Fulton L."/>
            <person name="Fulton R."/>
            <person name="Courtney L."/>
            <person name="Fronick C."/>
            <person name="O'Laughlin M."/>
            <person name="Godfrey J."/>
            <person name="Wilson R.M."/>
            <person name="Miner T."/>
            <person name="Farmer C."/>
            <person name="Delehaunty K."/>
            <person name="Cordes M."/>
            <person name="Minx P."/>
            <person name="Tomlinson C."/>
            <person name="Chen J."/>
            <person name="Wollam A."/>
            <person name="Pepin K.H."/>
            <person name="Bhonagiri V."/>
            <person name="Zhang X."/>
            <person name="Suruliraj S."/>
            <person name="Warren W."/>
            <person name="Mitreva M."/>
            <person name="Mardis E.R."/>
            <person name="Wilson R.K."/>
        </authorList>
    </citation>
    <scope>NUCLEOTIDE SEQUENCE [LARGE SCALE GENOMIC DNA]</scope>
    <source>
        <strain evidence="1 2">DSM 1785</strain>
    </source>
</reference>
<evidence type="ECO:0008006" key="3">
    <source>
        <dbReference type="Google" id="ProtNLM"/>
    </source>
</evidence>
<comment type="caution">
    <text evidence="1">The sequence shown here is derived from an EMBL/GenBank/DDBJ whole genome shotgun (WGS) entry which is preliminary data.</text>
</comment>
<dbReference type="RefSeq" id="WP_005215795.1">
    <property type="nucleotide sequence ID" value="NZ_KB291705.1"/>
</dbReference>
<dbReference type="eggNOG" id="ENOG5030UIR">
    <property type="taxonomic scope" value="Bacteria"/>
</dbReference>
<dbReference type="PATRIC" id="fig|545697.3.peg.3096"/>
<name>L1Q4B6_9CLOT</name>
<protein>
    <recommendedName>
        <fullName evidence="3">SprT-like domain-containing protein</fullName>
    </recommendedName>
</protein>
<organism evidence="1 2">
    <name type="scientific">Clostridium celatum DSM 1785</name>
    <dbReference type="NCBI Taxonomy" id="545697"/>
    <lineage>
        <taxon>Bacteria</taxon>
        <taxon>Bacillati</taxon>
        <taxon>Bacillota</taxon>
        <taxon>Clostridia</taxon>
        <taxon>Eubacteriales</taxon>
        <taxon>Clostridiaceae</taxon>
        <taxon>Clostridium</taxon>
    </lineage>
</organism>
<dbReference type="AlphaFoldDB" id="L1Q4B6"/>